<dbReference type="Proteomes" id="UP000700596">
    <property type="component" value="Unassembled WGS sequence"/>
</dbReference>
<accession>A0A9P9EDU5</accession>
<protein>
    <submittedName>
        <fullName evidence="1">Uncharacterized protein</fullName>
    </submittedName>
</protein>
<dbReference type="Gene3D" id="3.40.50.720">
    <property type="entry name" value="NAD(P)-binding Rossmann-like Domain"/>
    <property type="match status" value="1"/>
</dbReference>
<proteinExistence type="predicted"/>
<dbReference type="OrthoDB" id="3565206at2759"/>
<sequence length="212" mass="23783">MSFYRHRNFNVKNHAAITLNVCERNATFSSFDLSTMAIQDVEFCSELVQEVGSMGRIEEVRLIPFKISCISELDKLMLYPLMGKHVENTVISYGNPTSVVKMLQPIPKARFKSTAKHPLVGGLSDLGRSTLQWLVSISSIKAVAKYRWAYRLPASSIAFGLITEIKEIGQRDASLCMVSRNGLYHTGELGFLRLLQAAFLESPWADEGLVHR</sequence>
<dbReference type="AlphaFoldDB" id="A0A9P9EDU5"/>
<evidence type="ECO:0000313" key="1">
    <source>
        <dbReference type="EMBL" id="KAH7135622.1"/>
    </source>
</evidence>
<organism evidence="1 2">
    <name type="scientific">Dendryphion nanum</name>
    <dbReference type="NCBI Taxonomy" id="256645"/>
    <lineage>
        <taxon>Eukaryota</taxon>
        <taxon>Fungi</taxon>
        <taxon>Dikarya</taxon>
        <taxon>Ascomycota</taxon>
        <taxon>Pezizomycotina</taxon>
        <taxon>Dothideomycetes</taxon>
        <taxon>Pleosporomycetidae</taxon>
        <taxon>Pleosporales</taxon>
        <taxon>Torulaceae</taxon>
        <taxon>Dendryphion</taxon>
    </lineage>
</organism>
<reference evidence="1" key="1">
    <citation type="journal article" date="2021" name="Nat. Commun.">
        <title>Genetic determinants of endophytism in the Arabidopsis root mycobiome.</title>
        <authorList>
            <person name="Mesny F."/>
            <person name="Miyauchi S."/>
            <person name="Thiergart T."/>
            <person name="Pickel B."/>
            <person name="Atanasova L."/>
            <person name="Karlsson M."/>
            <person name="Huettel B."/>
            <person name="Barry K.W."/>
            <person name="Haridas S."/>
            <person name="Chen C."/>
            <person name="Bauer D."/>
            <person name="Andreopoulos W."/>
            <person name="Pangilinan J."/>
            <person name="LaButti K."/>
            <person name="Riley R."/>
            <person name="Lipzen A."/>
            <person name="Clum A."/>
            <person name="Drula E."/>
            <person name="Henrissat B."/>
            <person name="Kohler A."/>
            <person name="Grigoriev I.V."/>
            <person name="Martin F.M."/>
            <person name="Hacquard S."/>
        </authorList>
    </citation>
    <scope>NUCLEOTIDE SEQUENCE</scope>
    <source>
        <strain evidence="1">MPI-CAGE-CH-0243</strain>
    </source>
</reference>
<comment type="caution">
    <text evidence="1">The sequence shown here is derived from an EMBL/GenBank/DDBJ whole genome shotgun (WGS) entry which is preliminary data.</text>
</comment>
<evidence type="ECO:0000313" key="2">
    <source>
        <dbReference type="Proteomes" id="UP000700596"/>
    </source>
</evidence>
<dbReference type="EMBL" id="JAGMWT010000002">
    <property type="protein sequence ID" value="KAH7135622.1"/>
    <property type="molecule type" value="Genomic_DNA"/>
</dbReference>
<name>A0A9P9EDU5_9PLEO</name>
<dbReference type="Gene3D" id="3.90.180.10">
    <property type="entry name" value="Medium-chain alcohol dehydrogenases, catalytic domain"/>
    <property type="match status" value="1"/>
</dbReference>
<keyword evidence="2" id="KW-1185">Reference proteome</keyword>
<gene>
    <name evidence="1" type="ORF">B0J11DRAFT_596761</name>
</gene>